<dbReference type="EMBL" id="JANUGU010000002">
    <property type="protein sequence ID" value="MCS0658308.1"/>
    <property type="molecule type" value="Genomic_DNA"/>
</dbReference>
<dbReference type="CDD" id="cd11341">
    <property type="entry name" value="AmyAc_Pullulanase_LD-like"/>
    <property type="match status" value="1"/>
</dbReference>
<dbReference type="PROSITE" id="PS51257">
    <property type="entry name" value="PROKAR_LIPOPROTEIN"/>
    <property type="match status" value="1"/>
</dbReference>
<dbReference type="Pfam" id="PF11852">
    <property type="entry name" value="Pullul_strch_C"/>
    <property type="match status" value="1"/>
</dbReference>
<evidence type="ECO:0000313" key="4">
    <source>
        <dbReference type="EMBL" id="MCS0658308.1"/>
    </source>
</evidence>
<gene>
    <name evidence="4" type="ORF">NX778_09560</name>
</gene>
<evidence type="ECO:0000256" key="1">
    <source>
        <dbReference type="ARBA" id="ARBA00008061"/>
    </source>
</evidence>
<dbReference type="InterPro" id="IPR013780">
    <property type="entry name" value="Glyco_hydro_b"/>
</dbReference>
<dbReference type="Pfam" id="PF17967">
    <property type="entry name" value="Pullulanase_N2"/>
    <property type="match status" value="1"/>
</dbReference>
<protein>
    <submittedName>
        <fullName evidence="4">DUF3372 domain-containing protein</fullName>
    </submittedName>
</protein>
<dbReference type="Gene3D" id="2.60.40.1180">
    <property type="entry name" value="Golgi alpha-mannosidase II"/>
    <property type="match status" value="1"/>
</dbReference>
<dbReference type="InterPro" id="IPR014756">
    <property type="entry name" value="Ig_E-set"/>
</dbReference>
<dbReference type="InterPro" id="IPR017853">
    <property type="entry name" value="GH"/>
</dbReference>
<dbReference type="InterPro" id="IPR004193">
    <property type="entry name" value="Glyco_hydro_13_N"/>
</dbReference>
<dbReference type="SMART" id="SM00642">
    <property type="entry name" value="Aamy"/>
    <property type="match status" value="1"/>
</dbReference>
<feature type="domain" description="Glycosyl hydrolase family 13 catalytic" evidence="3">
    <location>
        <begin position="385"/>
        <end position="695"/>
    </location>
</feature>
<keyword evidence="5" id="KW-1185">Reference proteome</keyword>
<sequence>MNHARLATLLALACACACDFVHAEIAISACAVPNQSMREYRALPPALDARAVWLDRGHIKWPGADPKASYKLYYSASGIVWPSVGGYIPYASSIALEAFTGSLRADVAQRFKYVGDGPVLSLRADDLARVPEVLRGQAVLVEEDSDGRVRAATRLQAAGALDDIYAAAGSMTGLGVTPTRSATRFEVWAPTAQQAAVCVYDGAEGSASSIAQMKFDPVTGAWSASLPGDLSGRYYRYAVDVVVDGMGVVTNLVTDPYSVSLNTDSKRSYIADLASPALKPKGWDSTPSPASVKAQTDMTVYELHVRDFSINDPTVSAAHRGRYMAFTETQSNGMRHLEALARAGLTDVHLLPVYDFGSVPESACAAPSPSGEPDGETQQALVRRTAETDCFNWGYDPVHYNAPEGSYATDPSDGARRIIEFRQMVQSLHRAGLRVGMDVVFNHTFAAGEKAKSVLDRIVPGYYHRLDATGKVEQSTCCDNTATENLMMGKLMIDSVTQWATQYKIDSFRFDLMGHQPRAVMELLKKRVDTAAKRAIPLIGEGWNFGEVANGARFVQASQLSLNGSGIGTFNDRERDAVRGGSAGDSGIDMFRRQGYVNGLYYDPNAQASGTKVDLMRSADMVRAGLAGSVRSYRLMTADDRIVPLAGIDYGGQPAGYASESGETVNYVENHDNQTLFDIDVLKLPIATSSDDRARVQVLAMAIDAFSQGVAYFHAGIDILRSKSLDRNSFNSGDWFNRIDWSYRDNYFGSGLPPADDNGKDWPLLKPLLGNAAIKPSPSDIAFARDGFRDLLRIRASSTLFRMRTAADISRRLRFFNTGSAQEPTVIAAHLDGRGYAGARFAGITYLINVDKVAHTVADPQARGKRMRVHPGHTADKRAMGAKFDSASGAFTVPARTAVVFVEG</sequence>
<evidence type="ECO:0000259" key="3">
    <source>
        <dbReference type="SMART" id="SM00642"/>
    </source>
</evidence>
<dbReference type="InterPro" id="IPR013783">
    <property type="entry name" value="Ig-like_fold"/>
</dbReference>
<comment type="caution">
    <text evidence="4">The sequence shown here is derived from an EMBL/GenBank/DDBJ whole genome shotgun (WGS) entry which is preliminary data.</text>
</comment>
<dbReference type="SUPFAM" id="SSF51011">
    <property type="entry name" value="Glycosyl hydrolase domain"/>
    <property type="match status" value="1"/>
</dbReference>
<dbReference type="Gene3D" id="2.60.40.10">
    <property type="entry name" value="Immunoglobulins"/>
    <property type="match status" value="1"/>
</dbReference>
<feature type="signal peptide" evidence="2">
    <location>
        <begin position="1"/>
        <end position="23"/>
    </location>
</feature>
<dbReference type="Gene3D" id="3.20.20.80">
    <property type="entry name" value="Glycosidases"/>
    <property type="match status" value="1"/>
</dbReference>
<dbReference type="Proteomes" id="UP001204621">
    <property type="component" value="Unassembled WGS sequence"/>
</dbReference>
<organism evidence="4 5">
    <name type="scientific">Massilia terrae</name>
    <dbReference type="NCBI Taxonomy" id="1811224"/>
    <lineage>
        <taxon>Bacteria</taxon>
        <taxon>Pseudomonadati</taxon>
        <taxon>Pseudomonadota</taxon>
        <taxon>Betaproteobacteria</taxon>
        <taxon>Burkholderiales</taxon>
        <taxon>Oxalobacteraceae</taxon>
        <taxon>Telluria group</taxon>
        <taxon>Massilia</taxon>
    </lineage>
</organism>
<reference evidence="4 5" key="1">
    <citation type="submission" date="2022-08" db="EMBL/GenBank/DDBJ databases">
        <title>Reclassification of Massilia species as members of the genera Telluria, Duganella, Pseudoduganella, Mokoshia gen. nov. and Zemynaea gen. nov. using orthogonal and non-orthogonal genome-based approaches.</title>
        <authorList>
            <person name="Bowman J.P."/>
        </authorList>
    </citation>
    <scope>NUCLEOTIDE SEQUENCE [LARGE SCALE GENOMIC DNA]</scope>
    <source>
        <strain evidence="4 5">JCM 31606</strain>
    </source>
</reference>
<evidence type="ECO:0000313" key="5">
    <source>
        <dbReference type="Proteomes" id="UP001204621"/>
    </source>
</evidence>
<dbReference type="InterPro" id="IPR024561">
    <property type="entry name" value="Pullul_strch_C"/>
</dbReference>
<dbReference type="CDD" id="cd02860">
    <property type="entry name" value="E_set_Pullulanase"/>
    <property type="match status" value="1"/>
</dbReference>
<dbReference type="InterPro" id="IPR006047">
    <property type="entry name" value="GH13_cat_dom"/>
</dbReference>
<comment type="similarity">
    <text evidence="1">Belongs to the glycosyl hydrolase 13 family.</text>
</comment>
<dbReference type="Gene3D" id="2.60.40.1130">
    <property type="entry name" value="Rab geranylgeranyltransferase alpha-subunit, insert domain"/>
    <property type="match status" value="1"/>
</dbReference>
<evidence type="ECO:0000256" key="2">
    <source>
        <dbReference type="SAM" id="SignalP"/>
    </source>
</evidence>
<keyword evidence="2" id="KW-0732">Signal</keyword>
<dbReference type="PANTHER" id="PTHR43002">
    <property type="entry name" value="GLYCOGEN DEBRANCHING ENZYME"/>
    <property type="match status" value="1"/>
</dbReference>
<proteinExistence type="inferred from homology"/>
<dbReference type="Pfam" id="PF02922">
    <property type="entry name" value="CBM_48"/>
    <property type="match status" value="1"/>
</dbReference>
<name>A0ABT2CWF2_9BURK</name>
<dbReference type="SUPFAM" id="SSF51445">
    <property type="entry name" value="(Trans)glycosidases"/>
    <property type="match status" value="1"/>
</dbReference>
<dbReference type="InterPro" id="IPR040671">
    <property type="entry name" value="Pullulanase_N2"/>
</dbReference>
<dbReference type="RefSeq" id="WP_258811494.1">
    <property type="nucleotide sequence ID" value="NZ_JANUGU010000002.1"/>
</dbReference>
<accession>A0ABT2CWF2</accession>
<dbReference type="SUPFAM" id="SSF81296">
    <property type="entry name" value="E set domains"/>
    <property type="match status" value="2"/>
</dbReference>
<feature type="chain" id="PRO_5046743160" evidence="2">
    <location>
        <begin position="24"/>
        <end position="904"/>
    </location>
</feature>